<dbReference type="PATRIC" id="fig|453.4.peg.3142"/>
<evidence type="ECO:0000256" key="4">
    <source>
        <dbReference type="ARBA" id="ARBA00023136"/>
    </source>
</evidence>
<feature type="transmembrane region" description="Helical" evidence="5">
    <location>
        <begin position="12"/>
        <end position="30"/>
    </location>
</feature>
<dbReference type="OrthoDB" id="9795248at2"/>
<feature type="domain" description="O-antigen ligase-related" evidence="6">
    <location>
        <begin position="197"/>
        <end position="337"/>
    </location>
</feature>
<feature type="transmembrane region" description="Helical" evidence="5">
    <location>
        <begin position="201"/>
        <end position="220"/>
    </location>
</feature>
<evidence type="ECO:0000313" key="9">
    <source>
        <dbReference type="Proteomes" id="UP000054698"/>
    </source>
</evidence>
<feature type="transmembrane region" description="Helical" evidence="5">
    <location>
        <begin position="321"/>
        <end position="341"/>
    </location>
</feature>
<feature type="transmembrane region" description="Helical" evidence="5">
    <location>
        <begin position="373"/>
        <end position="392"/>
    </location>
</feature>
<keyword evidence="2 5" id="KW-0812">Transmembrane</keyword>
<dbReference type="EMBL" id="LNYB01000085">
    <property type="protein sequence ID" value="KTC95209.1"/>
    <property type="molecule type" value="Genomic_DNA"/>
</dbReference>
<gene>
    <name evidence="7" type="ORF">Lfee_2873</name>
    <name evidence="8" type="ORF">NCTC12022_03014</name>
</gene>
<dbReference type="Proteomes" id="UP000054698">
    <property type="component" value="Unassembled WGS sequence"/>
</dbReference>
<dbReference type="PANTHER" id="PTHR37422:SF13">
    <property type="entry name" value="LIPOPOLYSACCHARIDE BIOSYNTHESIS PROTEIN PA4999-RELATED"/>
    <property type="match status" value="1"/>
</dbReference>
<comment type="subcellular location">
    <subcellularLocation>
        <location evidence="1">Membrane</location>
        <topology evidence="1">Multi-pass membrane protein</topology>
    </subcellularLocation>
</comment>
<evidence type="ECO:0000256" key="2">
    <source>
        <dbReference type="ARBA" id="ARBA00022692"/>
    </source>
</evidence>
<keyword evidence="9" id="KW-1185">Reference proteome</keyword>
<feature type="transmembrane region" description="Helical" evidence="5">
    <location>
        <begin position="227"/>
        <end position="244"/>
    </location>
</feature>
<feature type="transmembrane region" description="Helical" evidence="5">
    <location>
        <begin position="121"/>
        <end position="140"/>
    </location>
</feature>
<reference evidence="8 10" key="2">
    <citation type="submission" date="2018-06" db="EMBL/GenBank/DDBJ databases">
        <authorList>
            <consortium name="Pathogen Informatics"/>
            <person name="Doyle S."/>
        </authorList>
    </citation>
    <scope>NUCLEOTIDE SEQUENCE [LARGE SCALE GENOMIC DNA]</scope>
    <source>
        <strain evidence="8 10">NCTC12022</strain>
    </source>
</reference>
<organism evidence="7 9">
    <name type="scientific">Legionella feeleii</name>
    <dbReference type="NCBI Taxonomy" id="453"/>
    <lineage>
        <taxon>Bacteria</taxon>
        <taxon>Pseudomonadati</taxon>
        <taxon>Pseudomonadota</taxon>
        <taxon>Gammaproteobacteria</taxon>
        <taxon>Legionellales</taxon>
        <taxon>Legionellaceae</taxon>
        <taxon>Legionella</taxon>
    </lineage>
</organism>
<sequence length="405" mass="45553">METTLSFSQKFSLHRAVPFLLVTTLFLLPMSSSGKSIGMALSVVAILLSPSYRSELAGLFAKSWCKAALILFAIALLACFWSPANLSEKFFVVEKYSKLLYLPLLVVGFRDAKTRETGLHAFLFAIFITCALSILKFHGFLQSLAIDPDNVFRNHIITGFMVAFATYLSLLLAYRHQGLGGRFAYVLLAGIYSYQELFINIGRTGYVVYLLMMGILVLQLCSWRQAIAGILLIGSAFTLAYFKYPLINEHVNSIAKELNRYQNNDKNSAVGYRLQFHDFAHKLFNQHPIFGNGTGSFTYYFRTEKPVPAWGPKLLEPHNQYWLVAAEFGIVGFAALLFLFVSLIRASWQLNTTRAIAFAMLIPFLLGNLSDSLLFYSGSGYFFLLFMALCLGEQVRPAKEHRNTV</sequence>
<dbReference type="STRING" id="453.Lfee_2873"/>
<evidence type="ECO:0000256" key="5">
    <source>
        <dbReference type="SAM" id="Phobius"/>
    </source>
</evidence>
<dbReference type="InterPro" id="IPR007016">
    <property type="entry name" value="O-antigen_ligase-rel_domated"/>
</dbReference>
<evidence type="ECO:0000256" key="3">
    <source>
        <dbReference type="ARBA" id="ARBA00022989"/>
    </source>
</evidence>
<accession>A0A0W0TI13</accession>
<feature type="transmembrane region" description="Helical" evidence="5">
    <location>
        <begin position="179"/>
        <end position="195"/>
    </location>
</feature>
<keyword evidence="3 5" id="KW-1133">Transmembrane helix</keyword>
<protein>
    <submittedName>
        <fullName evidence="7">O-antigen biosynthesis protein</fullName>
    </submittedName>
</protein>
<evidence type="ECO:0000313" key="10">
    <source>
        <dbReference type="Proteomes" id="UP000251942"/>
    </source>
</evidence>
<keyword evidence="4 5" id="KW-0472">Membrane</keyword>
<dbReference type="RefSeq" id="WP_058447686.1">
    <property type="nucleotide sequence ID" value="NZ_CAAAHT010000034.1"/>
</dbReference>
<dbReference type="AlphaFoldDB" id="A0A0W0TI13"/>
<evidence type="ECO:0000259" key="6">
    <source>
        <dbReference type="Pfam" id="PF04932"/>
    </source>
</evidence>
<dbReference type="GO" id="GO:0016020">
    <property type="term" value="C:membrane"/>
    <property type="evidence" value="ECO:0007669"/>
    <property type="project" value="UniProtKB-SubCell"/>
</dbReference>
<evidence type="ECO:0000256" key="1">
    <source>
        <dbReference type="ARBA" id="ARBA00004141"/>
    </source>
</evidence>
<feature type="transmembrane region" description="Helical" evidence="5">
    <location>
        <begin position="64"/>
        <end position="84"/>
    </location>
</feature>
<reference evidence="7 9" key="1">
    <citation type="submission" date="2015-11" db="EMBL/GenBank/DDBJ databases">
        <title>Genomic analysis of 38 Legionella species identifies large and diverse effector repertoires.</title>
        <authorList>
            <person name="Burstein D."/>
            <person name="Amaro F."/>
            <person name="Zusman T."/>
            <person name="Lifshitz Z."/>
            <person name="Cohen O."/>
            <person name="Gilbert J.A."/>
            <person name="Pupko T."/>
            <person name="Shuman H.A."/>
            <person name="Segal G."/>
        </authorList>
    </citation>
    <scope>NUCLEOTIDE SEQUENCE [LARGE SCALE GENOMIC DNA]</scope>
    <source>
        <strain evidence="7 9">WO-44C</strain>
    </source>
</reference>
<evidence type="ECO:0000313" key="7">
    <source>
        <dbReference type="EMBL" id="KTC95209.1"/>
    </source>
</evidence>
<name>A0A0W0TI13_9GAMM</name>
<evidence type="ECO:0000313" key="8">
    <source>
        <dbReference type="EMBL" id="SPX62256.1"/>
    </source>
</evidence>
<dbReference type="InterPro" id="IPR051533">
    <property type="entry name" value="WaaL-like"/>
</dbReference>
<feature type="transmembrane region" description="Helical" evidence="5">
    <location>
        <begin position="348"/>
        <end position="367"/>
    </location>
</feature>
<feature type="transmembrane region" description="Helical" evidence="5">
    <location>
        <begin position="152"/>
        <end position="172"/>
    </location>
</feature>
<dbReference type="Pfam" id="PF04932">
    <property type="entry name" value="Wzy_C"/>
    <property type="match status" value="1"/>
</dbReference>
<dbReference type="EMBL" id="UASS01000037">
    <property type="protein sequence ID" value="SPX62256.1"/>
    <property type="molecule type" value="Genomic_DNA"/>
</dbReference>
<proteinExistence type="predicted"/>
<dbReference type="Proteomes" id="UP000251942">
    <property type="component" value="Unassembled WGS sequence"/>
</dbReference>
<dbReference type="PANTHER" id="PTHR37422">
    <property type="entry name" value="TEICHURONIC ACID BIOSYNTHESIS PROTEIN TUAE"/>
    <property type="match status" value="1"/>
</dbReference>